<evidence type="ECO:0000313" key="5">
    <source>
        <dbReference type="Proteomes" id="UP000075799"/>
    </source>
</evidence>
<feature type="region of interest" description="Disordered" evidence="1">
    <location>
        <begin position="177"/>
        <end position="196"/>
    </location>
</feature>
<dbReference type="InterPro" id="IPR041016">
    <property type="entry name" value="BD_b_sandwich"/>
</dbReference>
<feature type="domain" description="Bdellovibrio beta-sandwich" evidence="3">
    <location>
        <begin position="52"/>
        <end position="174"/>
    </location>
</feature>
<protein>
    <recommendedName>
        <fullName evidence="3">Bdellovibrio beta-sandwich domain-containing protein</fullName>
    </recommendedName>
</protein>
<dbReference type="AlphaFoldDB" id="A0A162FWP2"/>
<accession>A0A162FWP2</accession>
<dbReference type="OrthoDB" id="5288801at2"/>
<dbReference type="Proteomes" id="UP000075799">
    <property type="component" value="Unassembled WGS sequence"/>
</dbReference>
<name>A0A162FWP2_BDEBC</name>
<feature type="compositionally biased region" description="Pro residues" evidence="1">
    <location>
        <begin position="180"/>
        <end position="194"/>
    </location>
</feature>
<feature type="signal peptide" evidence="2">
    <location>
        <begin position="1"/>
        <end position="21"/>
    </location>
</feature>
<keyword evidence="2" id="KW-0732">Signal</keyword>
<dbReference type="Gene3D" id="2.30.30.140">
    <property type="match status" value="1"/>
</dbReference>
<gene>
    <name evidence="4" type="ORF">AZI87_15230</name>
</gene>
<comment type="caution">
    <text evidence="4">The sequence shown here is derived from an EMBL/GenBank/DDBJ whole genome shotgun (WGS) entry which is preliminary data.</text>
</comment>
<proteinExistence type="predicted"/>
<sequence>MKAFTKTLMAMSLLTSHLAQASGIEDLPGFDEETTQTTAPVVTPAVPTQNTQASNLLAGSVSINAISRKSNGTLYTVDLKQALSLVRIDLRVTAQKLKLHRVTLVTDTGARVNARQLENSAVLEAGNVVSSENLNQSDRISSIEVVAESYGAEASILLTAIADRDVPVLRLRTITTPVQPTRPTPPAPPVPSTPPVHGNVPLRSGMDVLSGPMNDGKYYAGTVVEVYNNSQVLVRDYDDSKTYVRPLSSVSRRVQCDPTGVICQRSQVLSGPYSGKYYTGVVRSIYANGLYFVTDDDDGKNYTRKISEIALRSQCAPSKHCAGDNVLSGPFNDGKYYNGVVVAGYSNGLIAVRDSDDGKVYYRNPAVVLKSVRCDEKSGLCIGNEVLSGPYSNNRYYSGVVTGIYSNGVIYIRDHDDGKSYARKASQVTKRIRCEQKKGLCEGARVVSGPYQGGKYYAGTIVRVYANGIIQVRDDDDGKTYERKAHELTGLRN</sequence>
<evidence type="ECO:0000256" key="2">
    <source>
        <dbReference type="SAM" id="SignalP"/>
    </source>
</evidence>
<reference evidence="4 5" key="1">
    <citation type="submission" date="2016-03" db="EMBL/GenBank/DDBJ databases">
        <authorList>
            <person name="Ploux O."/>
        </authorList>
    </citation>
    <scope>NUCLEOTIDE SEQUENCE [LARGE SCALE GENOMIC DNA]</scope>
    <source>
        <strain evidence="4 5">EC13</strain>
    </source>
</reference>
<dbReference type="EMBL" id="LUKD01000008">
    <property type="protein sequence ID" value="KYG62643.1"/>
    <property type="molecule type" value="Genomic_DNA"/>
</dbReference>
<evidence type="ECO:0000259" key="3">
    <source>
        <dbReference type="Pfam" id="PF18820"/>
    </source>
</evidence>
<dbReference type="RefSeq" id="WP_063208862.1">
    <property type="nucleotide sequence ID" value="NZ_LUKD01000008.1"/>
</dbReference>
<dbReference type="Pfam" id="PF18820">
    <property type="entry name" value="BD_b_sandwich"/>
    <property type="match status" value="1"/>
</dbReference>
<feature type="chain" id="PRO_5007834374" description="Bdellovibrio beta-sandwich domain-containing protein" evidence="2">
    <location>
        <begin position="22"/>
        <end position="493"/>
    </location>
</feature>
<evidence type="ECO:0000256" key="1">
    <source>
        <dbReference type="SAM" id="MobiDB-lite"/>
    </source>
</evidence>
<evidence type="ECO:0000313" key="4">
    <source>
        <dbReference type="EMBL" id="KYG62643.1"/>
    </source>
</evidence>
<organism evidence="4 5">
    <name type="scientific">Bdellovibrio bacteriovorus</name>
    <dbReference type="NCBI Taxonomy" id="959"/>
    <lineage>
        <taxon>Bacteria</taxon>
        <taxon>Pseudomonadati</taxon>
        <taxon>Bdellovibrionota</taxon>
        <taxon>Bdellovibrionia</taxon>
        <taxon>Bdellovibrionales</taxon>
        <taxon>Pseudobdellovibrionaceae</taxon>
        <taxon>Bdellovibrio</taxon>
    </lineage>
</organism>